<sequence>MTDAPGLYSGWRSGYFFEKKYYRIGFGIAAGLTGETGLKGVHSPRSDRHHSSQKRLPLSPNLPSVISIFDELKGAFPYNLSWLYNLFRKSRQFFSLSFQK</sequence>
<dbReference type="EMBL" id="CP051167">
    <property type="protein sequence ID" value="QIZ73351.1"/>
    <property type="molecule type" value="Genomic_DNA"/>
</dbReference>
<gene>
    <name evidence="1" type="ORF">HCG48_24375</name>
</gene>
<dbReference type="AlphaFoldDB" id="A0A6H1U3E8"/>
<dbReference type="KEGG" id="oxy:HCG48_24375"/>
<dbReference type="Proteomes" id="UP000500857">
    <property type="component" value="Chromosome"/>
</dbReference>
<reference evidence="1 2" key="1">
    <citation type="submission" date="2020-04" db="EMBL/GenBank/DDBJ databases">
        <authorList>
            <person name="Basu S."/>
            <person name="Maruthanayagam V."/>
            <person name="Chakraborty S."/>
            <person name="Pramanik A."/>
            <person name="Mukherjee J."/>
            <person name="Brink B."/>
        </authorList>
    </citation>
    <scope>NUCLEOTIDE SEQUENCE [LARGE SCALE GENOMIC DNA]</scope>
    <source>
        <strain evidence="1 2">AP17</strain>
    </source>
</reference>
<evidence type="ECO:0000313" key="1">
    <source>
        <dbReference type="EMBL" id="QIZ73351.1"/>
    </source>
</evidence>
<evidence type="ECO:0000313" key="2">
    <source>
        <dbReference type="Proteomes" id="UP000500857"/>
    </source>
</evidence>
<protein>
    <submittedName>
        <fullName evidence="1">Uncharacterized protein</fullName>
    </submittedName>
</protein>
<keyword evidence="2" id="KW-1185">Reference proteome</keyword>
<proteinExistence type="predicted"/>
<organism evidence="1 2">
    <name type="scientific">Oxynema aestuarii AP17</name>
    <dbReference type="NCBI Taxonomy" id="2064643"/>
    <lineage>
        <taxon>Bacteria</taxon>
        <taxon>Bacillati</taxon>
        <taxon>Cyanobacteriota</taxon>
        <taxon>Cyanophyceae</taxon>
        <taxon>Oscillatoriophycideae</taxon>
        <taxon>Oscillatoriales</taxon>
        <taxon>Oscillatoriaceae</taxon>
        <taxon>Oxynema</taxon>
        <taxon>Oxynema aestuarii</taxon>
    </lineage>
</organism>
<name>A0A6H1U3E8_9CYAN</name>
<dbReference type="RefSeq" id="WP_168571497.1">
    <property type="nucleotide sequence ID" value="NZ_CP051167.1"/>
</dbReference>
<accession>A0A6H1U3E8</accession>